<dbReference type="InterPro" id="IPR017946">
    <property type="entry name" value="PLC-like_Pdiesterase_TIM-brl"/>
</dbReference>
<dbReference type="PANTHER" id="PTHR46211">
    <property type="entry name" value="GLYCEROPHOSPHORYL DIESTER PHOSPHODIESTERASE"/>
    <property type="match status" value="1"/>
</dbReference>
<dbReference type="GO" id="GO:0006629">
    <property type="term" value="P:lipid metabolic process"/>
    <property type="evidence" value="ECO:0007669"/>
    <property type="project" value="InterPro"/>
</dbReference>
<proteinExistence type="predicted"/>
<dbReference type="GO" id="GO:0008081">
    <property type="term" value="F:phosphoric diester hydrolase activity"/>
    <property type="evidence" value="ECO:0007669"/>
    <property type="project" value="InterPro"/>
</dbReference>
<dbReference type="Pfam" id="PF03009">
    <property type="entry name" value="GDPD"/>
    <property type="match status" value="1"/>
</dbReference>
<dbReference type="AlphaFoldDB" id="E1WYF6"/>
<accession>E1WYF6</accession>
<dbReference type="EMBL" id="FQ312005">
    <property type="protein sequence ID" value="CBW26004.1"/>
    <property type="molecule type" value="Genomic_DNA"/>
</dbReference>
<dbReference type="HOGENOM" id="CLU_030006_10_0_7"/>
<evidence type="ECO:0000313" key="2">
    <source>
        <dbReference type="EMBL" id="CBW26004.1"/>
    </source>
</evidence>
<protein>
    <submittedName>
        <fullName evidence="2">Glycerophosphoryl diester phosphodiesterase</fullName>
    </submittedName>
</protein>
<reference evidence="3" key="1">
    <citation type="journal article" date="2013" name="ISME J.">
        <title>A small predatory core genome in the divergent marine Bacteriovorax marinus SJ and the terrestrial Bdellovibrio bacteriovorus.</title>
        <authorList>
            <person name="Crossman L.C."/>
            <person name="Chen H."/>
            <person name="Cerdeno-Tarraga A.M."/>
            <person name="Brooks K."/>
            <person name="Quail M.A."/>
            <person name="Pineiro S.A."/>
            <person name="Hobley L."/>
            <person name="Sockett R.E."/>
            <person name="Bentley S.D."/>
            <person name="Parkhill J."/>
            <person name="Williams H.N."/>
            <person name="Stine O.C."/>
        </authorList>
    </citation>
    <scope>NUCLEOTIDE SEQUENCE [LARGE SCALE GENOMIC DNA]</scope>
    <source>
        <strain evidence="3">ATCC BAA-682 / DSM 15412 / SJ</strain>
    </source>
</reference>
<dbReference type="KEGG" id="bmx:BMS_1125"/>
<gene>
    <name evidence="2" type="ordered locus">BMS_1125</name>
</gene>
<dbReference type="SUPFAM" id="SSF51695">
    <property type="entry name" value="PLC-like phosphodiesterases"/>
    <property type="match status" value="1"/>
</dbReference>
<keyword evidence="3" id="KW-1185">Reference proteome</keyword>
<sequence length="259" mass="29583">MSCTKASSPTPPIKSSKVQMMNWLSKTPITHRGFHNNEFPENSLGAFEYAIKNDYAIEFDIRLTKDKKIVVFHDLDTSRVTRTNLLVKNSTLSELEKIKLEESTYTIPSLVDVLKLVNGRVPLLIEIKNEGGVGDLEEELIRILDNYKGQFAIQSFNPLSLKYISDKRENFSIGLLVGSFKKSKISFLKKFLLKNMLLTPILRPDFFSVEYGVDIWSQQTMLKIFSSKQIIYWTIRNESVANDLLTSGKGVIFEGFNIK</sequence>
<feature type="domain" description="GP-PDE" evidence="1">
    <location>
        <begin position="26"/>
        <end position="259"/>
    </location>
</feature>
<dbReference type="InterPro" id="IPR030395">
    <property type="entry name" value="GP_PDE_dom"/>
</dbReference>
<dbReference type="Proteomes" id="UP000008963">
    <property type="component" value="Chromosome"/>
</dbReference>
<evidence type="ECO:0000313" key="3">
    <source>
        <dbReference type="Proteomes" id="UP000008963"/>
    </source>
</evidence>
<organism evidence="2 3">
    <name type="scientific">Halobacteriovorax marinus (strain ATCC BAA-682 / DSM 15412 / SJ)</name>
    <name type="common">Bacteriovorax marinus</name>
    <dbReference type="NCBI Taxonomy" id="862908"/>
    <lineage>
        <taxon>Bacteria</taxon>
        <taxon>Pseudomonadati</taxon>
        <taxon>Bdellovibrionota</taxon>
        <taxon>Bacteriovoracia</taxon>
        <taxon>Bacteriovoracales</taxon>
        <taxon>Halobacteriovoraceae</taxon>
        <taxon>Halobacteriovorax</taxon>
    </lineage>
</organism>
<dbReference type="eggNOG" id="COG0584">
    <property type="taxonomic scope" value="Bacteria"/>
</dbReference>
<dbReference type="PANTHER" id="PTHR46211:SF1">
    <property type="entry name" value="GLYCEROPHOSPHODIESTER PHOSPHODIESTERASE, CYTOPLASMIC"/>
    <property type="match status" value="1"/>
</dbReference>
<dbReference type="PROSITE" id="PS51704">
    <property type="entry name" value="GP_PDE"/>
    <property type="match status" value="1"/>
</dbReference>
<dbReference type="PATRIC" id="fig|862908.3.peg.1071"/>
<dbReference type="STRING" id="862908.BMS_1125"/>
<dbReference type="Gene3D" id="3.20.20.190">
    <property type="entry name" value="Phosphatidylinositol (PI) phosphodiesterase"/>
    <property type="match status" value="1"/>
</dbReference>
<name>E1WYF6_HALMS</name>
<evidence type="ECO:0000259" key="1">
    <source>
        <dbReference type="PROSITE" id="PS51704"/>
    </source>
</evidence>